<keyword evidence="3" id="KW-1185">Reference proteome</keyword>
<accession>A0A844ZXK9</accession>
<comment type="caution">
    <text evidence="2">The sequence shown here is derived from an EMBL/GenBank/DDBJ whole genome shotgun (WGS) entry which is preliminary data.</text>
</comment>
<dbReference type="SUPFAM" id="SSF55729">
    <property type="entry name" value="Acyl-CoA N-acyltransferases (Nat)"/>
    <property type="match status" value="1"/>
</dbReference>
<gene>
    <name evidence="2" type="ORF">GRI62_05355</name>
</gene>
<name>A0A844ZXK9_9SPHN</name>
<evidence type="ECO:0000313" key="3">
    <source>
        <dbReference type="Proteomes" id="UP000460626"/>
    </source>
</evidence>
<dbReference type="AlphaFoldDB" id="A0A844ZXK9"/>
<dbReference type="InterPro" id="IPR038740">
    <property type="entry name" value="BioF2-like_GNAT_dom"/>
</dbReference>
<dbReference type="Proteomes" id="UP000460626">
    <property type="component" value="Unassembled WGS sequence"/>
</dbReference>
<dbReference type="OrthoDB" id="8334427at2"/>
<protein>
    <submittedName>
        <fullName evidence="2">GNAT family N-acetyltransferase</fullName>
    </submittedName>
</protein>
<dbReference type="Pfam" id="PF13480">
    <property type="entry name" value="Acetyltransf_6"/>
    <property type="match status" value="1"/>
</dbReference>
<keyword evidence="2" id="KW-0808">Transferase</keyword>
<sequence>MGPFGERGQVTAISYHDTVNDLQGRVWSDQGPFARPAWFRLLEESGLHPFIAVVREGDEAMALPLHRRGGRLEALTNWYAFDWRPLRTANADDDALLPALARALLQQTHRLDLAKLPEEDGWLPRLEAAFGAAGWFIIRQPCDTNHILPVASRSYQKYLDTRPGPLRTTLKRKAKKVEAVVVAQFHPADWEAYEAIYASSWKPAEGDPALLRRFAEAESAAGRYRFALARHQGEPVAAQFWTVDGATAYIHKLAHRDSAAALSPGTTLTAALMQRVIDVDQVEQVDFGTGDDRYKRDWMEAQRTRWHLTCLRPTDPRNWPAIARHLLRTLVSRNAAG</sequence>
<reference evidence="2 3" key="1">
    <citation type="submission" date="2019-12" db="EMBL/GenBank/DDBJ databases">
        <title>Genomic-based taxomic classification of the family Erythrobacteraceae.</title>
        <authorList>
            <person name="Xu L."/>
        </authorList>
    </citation>
    <scope>NUCLEOTIDE SEQUENCE [LARGE SCALE GENOMIC DNA]</scope>
    <source>
        <strain evidence="2 3">RC4-10-4</strain>
    </source>
</reference>
<dbReference type="Gene3D" id="3.40.630.30">
    <property type="match status" value="1"/>
</dbReference>
<organism evidence="2 3">
    <name type="scientific">Aurantiacibacter arachoides</name>
    <dbReference type="NCBI Taxonomy" id="1850444"/>
    <lineage>
        <taxon>Bacteria</taxon>
        <taxon>Pseudomonadati</taxon>
        <taxon>Pseudomonadota</taxon>
        <taxon>Alphaproteobacteria</taxon>
        <taxon>Sphingomonadales</taxon>
        <taxon>Erythrobacteraceae</taxon>
        <taxon>Aurantiacibacter</taxon>
    </lineage>
</organism>
<dbReference type="GO" id="GO:0016740">
    <property type="term" value="F:transferase activity"/>
    <property type="evidence" value="ECO:0007669"/>
    <property type="project" value="UniProtKB-KW"/>
</dbReference>
<evidence type="ECO:0000313" key="2">
    <source>
        <dbReference type="EMBL" id="MXO93031.1"/>
    </source>
</evidence>
<evidence type="ECO:0000259" key="1">
    <source>
        <dbReference type="Pfam" id="PF13480"/>
    </source>
</evidence>
<dbReference type="InterPro" id="IPR016181">
    <property type="entry name" value="Acyl_CoA_acyltransferase"/>
</dbReference>
<feature type="domain" description="BioF2-like acetyltransferase" evidence="1">
    <location>
        <begin position="167"/>
        <end position="296"/>
    </location>
</feature>
<dbReference type="RefSeq" id="WP_131452344.1">
    <property type="nucleotide sequence ID" value="NZ_BMJK01000001.1"/>
</dbReference>
<dbReference type="EMBL" id="WTYH01000001">
    <property type="protein sequence ID" value="MXO93031.1"/>
    <property type="molecule type" value="Genomic_DNA"/>
</dbReference>
<proteinExistence type="predicted"/>